<dbReference type="EC" id="2.7.13.3" evidence="2"/>
<evidence type="ECO:0000259" key="11">
    <source>
        <dbReference type="PROSITE" id="PS50110"/>
    </source>
</evidence>
<dbReference type="PANTHER" id="PTHR43065">
    <property type="entry name" value="SENSOR HISTIDINE KINASE"/>
    <property type="match status" value="1"/>
</dbReference>
<keyword evidence="13" id="KW-1185">Reference proteome</keyword>
<organism evidence="12 13">
    <name type="scientific">Chlorogloeopsis fritschii PCC 6912</name>
    <dbReference type="NCBI Taxonomy" id="211165"/>
    <lineage>
        <taxon>Bacteria</taxon>
        <taxon>Bacillati</taxon>
        <taxon>Cyanobacteriota</taxon>
        <taxon>Cyanophyceae</taxon>
        <taxon>Nostocales</taxon>
        <taxon>Chlorogloeopsidaceae</taxon>
        <taxon>Chlorogloeopsis</taxon>
    </lineage>
</organism>
<dbReference type="PROSITE" id="PS50110">
    <property type="entry name" value="RESPONSE_REGULATORY"/>
    <property type="match status" value="1"/>
</dbReference>
<reference evidence="12 13" key="1">
    <citation type="journal article" date="2019" name="Genome Biol. Evol.">
        <title>Day and night: Metabolic profiles and evolutionary relationships of six axenic non-marine cyanobacteria.</title>
        <authorList>
            <person name="Will S.E."/>
            <person name="Henke P."/>
            <person name="Boedeker C."/>
            <person name="Huang S."/>
            <person name="Brinkmann H."/>
            <person name="Rohde M."/>
            <person name="Jarek M."/>
            <person name="Friedl T."/>
            <person name="Seufert S."/>
            <person name="Schumacher M."/>
            <person name="Overmann J."/>
            <person name="Neumann-Schaal M."/>
            <person name="Petersen J."/>
        </authorList>
    </citation>
    <scope>NUCLEOTIDE SEQUENCE [LARGE SCALE GENOMIC DNA]</scope>
    <source>
        <strain evidence="12 13">PCC 6912</strain>
    </source>
</reference>
<dbReference type="FunFam" id="3.40.50.2300:FF:000001">
    <property type="entry name" value="DNA-binding response regulator PhoB"/>
    <property type="match status" value="1"/>
</dbReference>
<dbReference type="SMART" id="SM00448">
    <property type="entry name" value="REC"/>
    <property type="match status" value="1"/>
</dbReference>
<dbReference type="SMART" id="SM00388">
    <property type="entry name" value="HisKA"/>
    <property type="match status" value="1"/>
</dbReference>
<gene>
    <name evidence="12" type="ORF">PCC6912_03770</name>
</gene>
<name>A0A3S0Y971_CHLFR</name>
<dbReference type="SUPFAM" id="SSF47384">
    <property type="entry name" value="Homodimeric domain of signal transducing histidine kinase"/>
    <property type="match status" value="1"/>
</dbReference>
<dbReference type="InterPro" id="IPR001789">
    <property type="entry name" value="Sig_transdc_resp-reg_receiver"/>
</dbReference>
<dbReference type="Pfam" id="PF00072">
    <property type="entry name" value="Response_reg"/>
    <property type="match status" value="1"/>
</dbReference>
<evidence type="ECO:0000256" key="8">
    <source>
        <dbReference type="ARBA" id="ARBA00023163"/>
    </source>
</evidence>
<dbReference type="SUPFAM" id="SSF55874">
    <property type="entry name" value="ATPase domain of HSP90 chaperone/DNA topoisomerase II/histidine kinase"/>
    <property type="match status" value="1"/>
</dbReference>
<dbReference type="PROSITE" id="PS50109">
    <property type="entry name" value="HIS_KIN"/>
    <property type="match status" value="1"/>
</dbReference>
<dbReference type="AlphaFoldDB" id="A0A3S0Y971"/>
<dbReference type="Gene3D" id="3.30.565.10">
    <property type="entry name" value="Histidine kinase-like ATPase, C-terminal domain"/>
    <property type="match status" value="1"/>
</dbReference>
<feature type="domain" description="Response regulatory" evidence="11">
    <location>
        <begin position="6"/>
        <end position="122"/>
    </location>
</feature>
<evidence type="ECO:0000259" key="10">
    <source>
        <dbReference type="PROSITE" id="PS50109"/>
    </source>
</evidence>
<keyword evidence="7" id="KW-0238">DNA-binding</keyword>
<protein>
    <recommendedName>
        <fullName evidence="2">histidine kinase</fullName>
        <ecNumber evidence="2">2.7.13.3</ecNumber>
    </recommendedName>
</protein>
<dbReference type="InterPro" id="IPR003661">
    <property type="entry name" value="HisK_dim/P_dom"/>
</dbReference>
<dbReference type="OrthoDB" id="9773246at2"/>
<comment type="catalytic activity">
    <reaction evidence="1">
        <text>ATP + protein L-histidine = ADP + protein N-phospho-L-histidine.</text>
        <dbReference type="EC" id="2.7.13.3"/>
    </reaction>
</comment>
<dbReference type="CDD" id="cd00082">
    <property type="entry name" value="HisKA"/>
    <property type="match status" value="1"/>
</dbReference>
<keyword evidence="5" id="KW-0902">Two-component regulatory system</keyword>
<dbReference type="InterPro" id="IPR005467">
    <property type="entry name" value="His_kinase_dom"/>
</dbReference>
<dbReference type="Gene3D" id="3.40.50.2300">
    <property type="match status" value="1"/>
</dbReference>
<evidence type="ECO:0000313" key="12">
    <source>
        <dbReference type="EMBL" id="RUR86934.1"/>
    </source>
</evidence>
<proteinExistence type="predicted"/>
<evidence type="ECO:0000256" key="7">
    <source>
        <dbReference type="ARBA" id="ARBA00023125"/>
    </source>
</evidence>
<dbReference type="InterPro" id="IPR003594">
    <property type="entry name" value="HATPase_dom"/>
</dbReference>
<evidence type="ECO:0000256" key="9">
    <source>
        <dbReference type="PROSITE-ProRule" id="PRU00169"/>
    </source>
</evidence>
<dbReference type="GO" id="GO:0000155">
    <property type="term" value="F:phosphorelay sensor kinase activity"/>
    <property type="evidence" value="ECO:0007669"/>
    <property type="project" value="InterPro"/>
</dbReference>
<accession>A0A3S0Y971</accession>
<dbReference type="SUPFAM" id="SSF52172">
    <property type="entry name" value="CheY-like"/>
    <property type="match status" value="1"/>
</dbReference>
<dbReference type="PRINTS" id="PR00344">
    <property type="entry name" value="BCTRLSENSOR"/>
</dbReference>
<evidence type="ECO:0000256" key="4">
    <source>
        <dbReference type="ARBA" id="ARBA00022777"/>
    </source>
</evidence>
<evidence type="ECO:0000256" key="1">
    <source>
        <dbReference type="ARBA" id="ARBA00000085"/>
    </source>
</evidence>
<dbReference type="InterPro" id="IPR004358">
    <property type="entry name" value="Sig_transdc_His_kin-like_C"/>
</dbReference>
<dbReference type="InterPro" id="IPR036890">
    <property type="entry name" value="HATPase_C_sf"/>
</dbReference>
<dbReference type="SMART" id="SM00387">
    <property type="entry name" value="HATPase_c"/>
    <property type="match status" value="1"/>
</dbReference>
<dbReference type="PANTHER" id="PTHR43065:SF50">
    <property type="entry name" value="HISTIDINE KINASE"/>
    <property type="match status" value="1"/>
</dbReference>
<evidence type="ECO:0000256" key="5">
    <source>
        <dbReference type="ARBA" id="ARBA00023012"/>
    </source>
</evidence>
<dbReference type="InterPro" id="IPR011006">
    <property type="entry name" value="CheY-like_superfamily"/>
</dbReference>
<keyword evidence="4" id="KW-0808">Transferase</keyword>
<feature type="domain" description="Histidine kinase" evidence="10">
    <location>
        <begin position="171"/>
        <end position="426"/>
    </location>
</feature>
<keyword evidence="4" id="KW-0418">Kinase</keyword>
<dbReference type="GO" id="GO:0003677">
    <property type="term" value="F:DNA binding"/>
    <property type="evidence" value="ECO:0007669"/>
    <property type="project" value="UniProtKB-KW"/>
</dbReference>
<evidence type="ECO:0000256" key="3">
    <source>
        <dbReference type="ARBA" id="ARBA00022553"/>
    </source>
</evidence>
<dbReference type="CDD" id="cd19920">
    <property type="entry name" value="REC_PA4781-like"/>
    <property type="match status" value="1"/>
</dbReference>
<dbReference type="RefSeq" id="WP_016874150.1">
    <property type="nucleotide sequence ID" value="NZ_AJLN01000116.1"/>
</dbReference>
<dbReference type="STRING" id="211165.GCA_000317285_05290"/>
<dbReference type="Proteomes" id="UP000268857">
    <property type="component" value="Unassembled WGS sequence"/>
</dbReference>
<dbReference type="InterPro" id="IPR036097">
    <property type="entry name" value="HisK_dim/P_sf"/>
</dbReference>
<evidence type="ECO:0000256" key="2">
    <source>
        <dbReference type="ARBA" id="ARBA00012438"/>
    </source>
</evidence>
<sequence>MRDVQLILVVDDTPANLAVTSEALTDAGFEVAIAKDGERALKQAERNLPDLILLDVMMPGIDGFETCRRLKASPITQEIPIIFMTALSDATDKVSGFNLGAVDYITKPFQEAELLARVKTHLKLRHLSLTLEQQVTERTSELTAALQQVQQSQIQLLQSEKMATLGQLVAGVAHEINNPVNFIHGNLGHIGGYIQTLLEFIQLYQKHYPHPVPEIQAKAEDEDLEFLQEDLLKILASIKIGSDRIREIVRTLRNFSRTDEAESKTVDIHEGIDSTLTILQHRLKATPERPAIEVIKDYSNLPLVECYPGALNQVFMNILVNAIDALEDSFNKQQKTFEKFTIAIRTSVIDEQLVKIAIADNGSGIPEQVKQSIFNPFFTTKPVNQGTGMGLSISYQIITDKHKGKLECFSTSGAGAEFVIQIPIRQKVSLTF</sequence>
<keyword evidence="8" id="KW-0804">Transcription</keyword>
<dbReference type="Pfam" id="PF02518">
    <property type="entry name" value="HATPase_c"/>
    <property type="match status" value="1"/>
</dbReference>
<keyword evidence="6" id="KW-0805">Transcription regulation</keyword>
<dbReference type="Gene3D" id="1.10.287.130">
    <property type="match status" value="1"/>
</dbReference>
<evidence type="ECO:0000313" key="13">
    <source>
        <dbReference type="Proteomes" id="UP000268857"/>
    </source>
</evidence>
<keyword evidence="3 9" id="KW-0597">Phosphoprotein</keyword>
<feature type="modified residue" description="4-aspartylphosphate" evidence="9">
    <location>
        <position position="55"/>
    </location>
</feature>
<evidence type="ECO:0000256" key="6">
    <source>
        <dbReference type="ARBA" id="ARBA00023015"/>
    </source>
</evidence>
<dbReference type="EMBL" id="RSCJ01000001">
    <property type="protein sequence ID" value="RUR86934.1"/>
    <property type="molecule type" value="Genomic_DNA"/>
</dbReference>
<comment type="caution">
    <text evidence="12">The sequence shown here is derived from an EMBL/GenBank/DDBJ whole genome shotgun (WGS) entry which is preliminary data.</text>
</comment>